<dbReference type="InterPro" id="IPR004680">
    <property type="entry name" value="Cit_transptr-like_dom"/>
</dbReference>
<evidence type="ECO:0000256" key="4">
    <source>
        <dbReference type="ARBA" id="ARBA00022692"/>
    </source>
</evidence>
<reference evidence="13" key="1">
    <citation type="submission" date="2023-06" db="EMBL/GenBank/DDBJ databases">
        <title>Genomic of Parafulvivirga corallium.</title>
        <authorList>
            <person name="Wang G."/>
        </authorList>
    </citation>
    <scope>NUCLEOTIDE SEQUENCE</scope>
    <source>
        <strain evidence="13">BMA10</strain>
    </source>
</reference>
<evidence type="ECO:0000256" key="11">
    <source>
        <dbReference type="SAM" id="Phobius"/>
    </source>
</evidence>
<evidence type="ECO:0000256" key="2">
    <source>
        <dbReference type="ARBA" id="ARBA00022448"/>
    </source>
</evidence>
<feature type="transmembrane region" description="Helical" evidence="11">
    <location>
        <begin position="285"/>
        <end position="307"/>
    </location>
</feature>
<dbReference type="EMBL" id="JAUJEA010000011">
    <property type="protein sequence ID" value="MDN5204394.1"/>
    <property type="molecule type" value="Genomic_DNA"/>
</dbReference>
<feature type="transmembrane region" description="Helical" evidence="11">
    <location>
        <begin position="67"/>
        <end position="84"/>
    </location>
</feature>
<feature type="transmembrane region" description="Helical" evidence="11">
    <location>
        <begin position="359"/>
        <end position="382"/>
    </location>
</feature>
<evidence type="ECO:0000256" key="3">
    <source>
        <dbReference type="ARBA" id="ARBA00022449"/>
    </source>
</evidence>
<feature type="transmembrane region" description="Helical" evidence="11">
    <location>
        <begin position="141"/>
        <end position="161"/>
    </location>
</feature>
<dbReference type="PANTHER" id="PTHR43269">
    <property type="entry name" value="SODIUM/PROTON ANTIPORTER 1-RELATED"/>
    <property type="match status" value="1"/>
</dbReference>
<evidence type="ECO:0000256" key="8">
    <source>
        <dbReference type="ARBA" id="ARBA00023136"/>
    </source>
</evidence>
<dbReference type="RefSeq" id="WP_346754417.1">
    <property type="nucleotide sequence ID" value="NZ_JAUJEA010000011.1"/>
</dbReference>
<keyword evidence="5 11" id="KW-1133">Transmembrane helix</keyword>
<gene>
    <name evidence="13" type="primary">nhaD</name>
    <name evidence="13" type="ORF">QQ008_23580</name>
</gene>
<feature type="transmembrane region" description="Helical" evidence="11">
    <location>
        <begin position="181"/>
        <end position="200"/>
    </location>
</feature>
<feature type="transmembrane region" description="Helical" evidence="11">
    <location>
        <begin position="246"/>
        <end position="264"/>
    </location>
</feature>
<keyword evidence="7" id="KW-0406">Ion transport</keyword>
<keyword evidence="8 11" id="KW-0472">Membrane</keyword>
<feature type="domain" description="Citrate transporter-like" evidence="12">
    <location>
        <begin position="21"/>
        <end position="370"/>
    </location>
</feature>
<keyword evidence="6" id="KW-0915">Sodium</keyword>
<sequence>MDLQSFLLIAIFSAGFVGIALEHHFKVNKSWIALFTGSLMWMVVAFGKSSETLHNAILHGSAEIFELVIFLMGAMTIVEMMGHFRFFTWIESKLLGVNISNKKLFWILGLITFIASALLDNLTSTLVMIQIGRHLYIRKENFSVFVINTVIAANAGGAMSPVGDVTTIMLWLAGKFTAWEILFYGFVPSIVAWVIPQALLTSRIVFENRESKESHEVLPLQWQIIVLGLATFGFAVLVNILHLPPFFGIIFGLGVVAIVIDVKLKKGKLKKKAGHIVNIIKTIDMATLNFFVGILLAVNALQVQGILGDIAQLIFGSDPAGDPNKIIFGHTWLGIISSVLDNVPLTAAVIKMLPEGINFIYWILLAITAGTGGSIMVIGSAAGVAAMGQVRELSFVEYFKKGSLPALLGYLGAVLSWYLLFML</sequence>
<keyword evidence="2" id="KW-0813">Transport</keyword>
<evidence type="ECO:0000256" key="10">
    <source>
        <dbReference type="ARBA" id="ARBA00025753"/>
    </source>
</evidence>
<evidence type="ECO:0000259" key="12">
    <source>
        <dbReference type="Pfam" id="PF03600"/>
    </source>
</evidence>
<dbReference type="PANTHER" id="PTHR43269:SF2">
    <property type="entry name" value="SODIUM_PROTON ANTIPORTER 1-RELATED"/>
    <property type="match status" value="1"/>
</dbReference>
<feature type="transmembrane region" description="Helical" evidence="11">
    <location>
        <begin position="30"/>
        <end position="47"/>
    </location>
</feature>
<evidence type="ECO:0000256" key="5">
    <source>
        <dbReference type="ARBA" id="ARBA00022989"/>
    </source>
</evidence>
<comment type="similarity">
    <text evidence="10">Belongs to the NhaD Na(+)/H(+) (TC 2.A.62) antiporter family.</text>
</comment>
<dbReference type="InterPro" id="IPR045016">
    <property type="entry name" value="NhaD-like"/>
</dbReference>
<organism evidence="13 14">
    <name type="scientific">Splendidivirga corallicola</name>
    <dbReference type="NCBI Taxonomy" id="3051826"/>
    <lineage>
        <taxon>Bacteria</taxon>
        <taxon>Pseudomonadati</taxon>
        <taxon>Bacteroidota</taxon>
        <taxon>Cytophagia</taxon>
        <taxon>Cytophagales</taxon>
        <taxon>Splendidivirgaceae</taxon>
        <taxon>Splendidivirga</taxon>
    </lineage>
</organism>
<keyword evidence="3" id="KW-0050">Antiport</keyword>
<dbReference type="Proteomes" id="UP001172082">
    <property type="component" value="Unassembled WGS sequence"/>
</dbReference>
<comment type="subcellular location">
    <subcellularLocation>
        <location evidence="1">Membrane</location>
        <topology evidence="1">Multi-pass membrane protein</topology>
    </subcellularLocation>
</comment>
<keyword evidence="9" id="KW-0739">Sodium transport</keyword>
<evidence type="ECO:0000313" key="14">
    <source>
        <dbReference type="Proteomes" id="UP001172082"/>
    </source>
</evidence>
<proteinExistence type="inferred from homology"/>
<feature type="transmembrane region" description="Helical" evidence="11">
    <location>
        <begin position="220"/>
        <end position="240"/>
    </location>
</feature>
<evidence type="ECO:0000313" key="13">
    <source>
        <dbReference type="EMBL" id="MDN5204394.1"/>
    </source>
</evidence>
<name>A0ABT8KUE5_9BACT</name>
<evidence type="ECO:0000256" key="1">
    <source>
        <dbReference type="ARBA" id="ARBA00004141"/>
    </source>
</evidence>
<comment type="caution">
    <text evidence="13">The sequence shown here is derived from an EMBL/GenBank/DDBJ whole genome shotgun (WGS) entry which is preliminary data.</text>
</comment>
<feature type="transmembrane region" description="Helical" evidence="11">
    <location>
        <begin position="327"/>
        <end position="347"/>
    </location>
</feature>
<evidence type="ECO:0000256" key="6">
    <source>
        <dbReference type="ARBA" id="ARBA00023053"/>
    </source>
</evidence>
<feature type="transmembrane region" description="Helical" evidence="11">
    <location>
        <begin position="104"/>
        <end position="129"/>
    </location>
</feature>
<feature type="transmembrane region" description="Helical" evidence="11">
    <location>
        <begin position="402"/>
        <end position="421"/>
    </location>
</feature>
<protein>
    <submittedName>
        <fullName evidence="13">Sodium:proton antiporter NhaD</fullName>
    </submittedName>
</protein>
<accession>A0ABT8KUE5</accession>
<keyword evidence="4 11" id="KW-0812">Transmembrane</keyword>
<dbReference type="Pfam" id="PF03600">
    <property type="entry name" value="CitMHS"/>
    <property type="match status" value="1"/>
</dbReference>
<evidence type="ECO:0000256" key="9">
    <source>
        <dbReference type="ARBA" id="ARBA00023201"/>
    </source>
</evidence>
<evidence type="ECO:0000256" key="7">
    <source>
        <dbReference type="ARBA" id="ARBA00023065"/>
    </source>
</evidence>
<dbReference type="NCBIfam" id="NF038006">
    <property type="entry name" value="NhaD_1"/>
    <property type="match status" value="1"/>
</dbReference>
<keyword evidence="14" id="KW-1185">Reference proteome</keyword>